<comment type="caution">
    <text evidence="2">The sequence shown here is derived from an EMBL/GenBank/DDBJ whole genome shotgun (WGS) entry which is preliminary data.</text>
</comment>
<feature type="region of interest" description="Disordered" evidence="1">
    <location>
        <begin position="94"/>
        <end position="116"/>
    </location>
</feature>
<feature type="compositionally biased region" description="Basic residues" evidence="1">
    <location>
        <begin position="102"/>
        <end position="116"/>
    </location>
</feature>
<gene>
    <name evidence="2" type="ORF">PLEPLA_LOCUS23195</name>
</gene>
<reference evidence="2" key="1">
    <citation type="submission" date="2020-03" db="EMBL/GenBank/DDBJ databases">
        <authorList>
            <person name="Weist P."/>
        </authorList>
    </citation>
    <scope>NUCLEOTIDE SEQUENCE</scope>
</reference>
<evidence type="ECO:0000313" key="3">
    <source>
        <dbReference type="Proteomes" id="UP001153269"/>
    </source>
</evidence>
<keyword evidence="3" id="KW-1185">Reference proteome</keyword>
<accession>A0A9N7UMH1</accession>
<protein>
    <submittedName>
        <fullName evidence="2">Uncharacterized protein</fullName>
    </submittedName>
</protein>
<name>A0A9N7UMH1_PLEPL</name>
<organism evidence="2 3">
    <name type="scientific">Pleuronectes platessa</name>
    <name type="common">European plaice</name>
    <dbReference type="NCBI Taxonomy" id="8262"/>
    <lineage>
        <taxon>Eukaryota</taxon>
        <taxon>Metazoa</taxon>
        <taxon>Chordata</taxon>
        <taxon>Craniata</taxon>
        <taxon>Vertebrata</taxon>
        <taxon>Euteleostomi</taxon>
        <taxon>Actinopterygii</taxon>
        <taxon>Neopterygii</taxon>
        <taxon>Teleostei</taxon>
        <taxon>Neoteleostei</taxon>
        <taxon>Acanthomorphata</taxon>
        <taxon>Carangaria</taxon>
        <taxon>Pleuronectiformes</taxon>
        <taxon>Pleuronectoidei</taxon>
        <taxon>Pleuronectidae</taxon>
        <taxon>Pleuronectes</taxon>
    </lineage>
</organism>
<dbReference type="Proteomes" id="UP001153269">
    <property type="component" value="Unassembled WGS sequence"/>
</dbReference>
<evidence type="ECO:0000313" key="2">
    <source>
        <dbReference type="EMBL" id="CAB1435101.1"/>
    </source>
</evidence>
<proteinExistence type="predicted"/>
<evidence type="ECO:0000256" key="1">
    <source>
        <dbReference type="SAM" id="MobiDB-lite"/>
    </source>
</evidence>
<dbReference type="AlphaFoldDB" id="A0A9N7UMH1"/>
<sequence length="116" mass="12435">MAQKTFRETLIEELVEAGSPTTARTVPPPAPVIAHHRPVYISGHSTNGRLKCSSCDVPLCLGVSLHVLRPPPTIISSAPGRNGPAPRLALAHELTDSILSPGRRRRQSRAGLHRGD</sequence>
<dbReference type="EMBL" id="CADEAL010001733">
    <property type="protein sequence ID" value="CAB1435101.1"/>
    <property type="molecule type" value="Genomic_DNA"/>
</dbReference>